<proteinExistence type="predicted"/>
<feature type="domain" description="VOC" evidence="1">
    <location>
        <begin position="4"/>
        <end position="125"/>
    </location>
</feature>
<dbReference type="PANTHER" id="PTHR36437">
    <property type="entry name" value="GLYOXALASE/BLEOMYCIN RESISTANCE PROTEIN/DIOXYGENASE"/>
    <property type="match status" value="1"/>
</dbReference>
<evidence type="ECO:0000313" key="2">
    <source>
        <dbReference type="EMBL" id="KKK34727.1"/>
    </source>
</evidence>
<dbReference type="PROSITE" id="PS51819">
    <property type="entry name" value="VOC"/>
    <property type="match status" value="1"/>
</dbReference>
<organism evidence="2 3">
    <name type="scientific">Salinicoccus sediminis</name>
    <dbReference type="NCBI Taxonomy" id="1432562"/>
    <lineage>
        <taxon>Bacteria</taxon>
        <taxon>Bacillati</taxon>
        <taxon>Bacillota</taxon>
        <taxon>Bacilli</taxon>
        <taxon>Bacillales</taxon>
        <taxon>Staphylococcaceae</taxon>
        <taxon>Salinicoccus</taxon>
    </lineage>
</organism>
<dbReference type="OrthoDB" id="9803079at2"/>
<dbReference type="Gene3D" id="3.10.180.10">
    <property type="entry name" value="2,3-Dihydroxybiphenyl 1,2-Dioxygenase, domain 1"/>
    <property type="match status" value="1"/>
</dbReference>
<dbReference type="InterPro" id="IPR004360">
    <property type="entry name" value="Glyas_Fos-R_dOase_dom"/>
</dbReference>
<protein>
    <submittedName>
        <fullName evidence="2">Glyoxalase</fullName>
    </submittedName>
</protein>
<evidence type="ECO:0000259" key="1">
    <source>
        <dbReference type="PROSITE" id="PS51819"/>
    </source>
</evidence>
<comment type="caution">
    <text evidence="2">The sequence shown here is derived from an EMBL/GenBank/DDBJ whole genome shotgun (WGS) entry which is preliminary data.</text>
</comment>
<dbReference type="InterPro" id="IPR029068">
    <property type="entry name" value="Glyas_Bleomycin-R_OHBP_Dase"/>
</dbReference>
<dbReference type="InterPro" id="IPR037523">
    <property type="entry name" value="VOC_core"/>
</dbReference>
<sequence length="128" mass="14372">MIKKLAGVMLYVDSQEESVKFWKETLGFTVVSEEELPEGYKAVEVAPDSRSETTVTIFDKAFIKKYSPELHIGTPSLMFETDDAGALYEEMKARGVTVGEMTEMDGSKVFNFKDAEDNYFAVSEADRT</sequence>
<gene>
    <name evidence="2" type="ORF">WN59_06775</name>
</gene>
<accession>A0A0M2SP85</accession>
<dbReference type="RefSeq" id="WP_046514761.1">
    <property type="nucleotide sequence ID" value="NZ_LAYZ01000003.1"/>
</dbReference>
<dbReference type="AlphaFoldDB" id="A0A0M2SP85"/>
<evidence type="ECO:0000313" key="3">
    <source>
        <dbReference type="Proteomes" id="UP000034287"/>
    </source>
</evidence>
<dbReference type="Pfam" id="PF00903">
    <property type="entry name" value="Glyoxalase"/>
    <property type="match status" value="1"/>
</dbReference>
<dbReference type="STRING" id="1432562.WN59_06775"/>
<dbReference type="PANTHER" id="PTHR36437:SF2">
    <property type="entry name" value="GLYOXALASE_BLEOMYCIN RESISTANCE PROTEIN_DIOXYGENASE"/>
    <property type="match status" value="1"/>
</dbReference>
<dbReference type="EMBL" id="LAYZ01000003">
    <property type="protein sequence ID" value="KKK34727.1"/>
    <property type="molecule type" value="Genomic_DNA"/>
</dbReference>
<keyword evidence="3" id="KW-1185">Reference proteome</keyword>
<dbReference type="PATRIC" id="fig|1432562.3.peg.1349"/>
<dbReference type="SUPFAM" id="SSF54593">
    <property type="entry name" value="Glyoxalase/Bleomycin resistance protein/Dihydroxybiphenyl dioxygenase"/>
    <property type="match status" value="1"/>
</dbReference>
<name>A0A0M2SP85_9STAP</name>
<reference evidence="2 3" key="1">
    <citation type="submission" date="2015-04" db="EMBL/GenBank/DDBJ databases">
        <title>Taxonomic description and genome sequence of Salinicoccus sediminis sp. nov., a novel hyper halotolerant bacterium isolated from marine sediment.</title>
        <authorList>
            <person name="Mathan Kumar R."/>
            <person name="Kaur G."/>
            <person name="Kumar N."/>
            <person name="Kumar A."/>
            <person name="Singh N.K."/>
            <person name="Kaur N."/>
            <person name="Mayilraj S."/>
        </authorList>
    </citation>
    <scope>NUCLEOTIDE SEQUENCE [LARGE SCALE GENOMIC DNA]</scope>
    <source>
        <strain evidence="2 3">SV-16</strain>
    </source>
</reference>
<dbReference type="Proteomes" id="UP000034287">
    <property type="component" value="Unassembled WGS sequence"/>
</dbReference>